<feature type="binding site" evidence="11">
    <location>
        <position position="231"/>
    </location>
    <ligand>
        <name>[4Fe-4S] cluster</name>
        <dbReference type="ChEBI" id="CHEBI:49883"/>
    </ligand>
</feature>
<dbReference type="InterPro" id="IPR029057">
    <property type="entry name" value="PRTase-like"/>
</dbReference>
<comment type="cofactor">
    <cofactor evidence="11">
        <name>[4Fe-4S] cluster</name>
        <dbReference type="ChEBI" id="CHEBI:49883"/>
    </cofactor>
    <text evidence="11">Binds 1 [4Fe-4S] cluster per subunit.</text>
</comment>
<dbReference type="PIRSF" id="PIRSF000485">
    <property type="entry name" value="Amd_phspho_trans"/>
    <property type="match status" value="1"/>
</dbReference>
<keyword evidence="5 8" id="KW-0808">Transferase</keyword>
<dbReference type="GO" id="GO:0046872">
    <property type="term" value="F:metal ion binding"/>
    <property type="evidence" value="ECO:0007669"/>
    <property type="project" value="UniProtKB-KW"/>
</dbReference>
<dbReference type="GO" id="GO:0009113">
    <property type="term" value="P:purine nucleobase biosynthetic process"/>
    <property type="evidence" value="ECO:0007669"/>
    <property type="project" value="InterPro"/>
</dbReference>
<dbReference type="AlphaFoldDB" id="F2NDB1"/>
<dbReference type="Proteomes" id="UP000000483">
    <property type="component" value="Chromosome"/>
</dbReference>
<dbReference type="Gene3D" id="3.60.20.10">
    <property type="entry name" value="Glutamine Phosphoribosylpyrophosphate, subunit 1, domain 1"/>
    <property type="match status" value="1"/>
</dbReference>
<evidence type="ECO:0000256" key="8">
    <source>
        <dbReference type="PIRNR" id="PIRNR000485"/>
    </source>
</evidence>
<evidence type="ECO:0000256" key="11">
    <source>
        <dbReference type="PIRSR" id="PIRSR000485-3"/>
    </source>
</evidence>
<feature type="binding site" evidence="11">
    <location>
        <position position="446"/>
    </location>
    <ligand>
        <name>[4Fe-4S] cluster</name>
        <dbReference type="ChEBI" id="CHEBI:49883"/>
    </ligand>
</feature>
<dbReference type="PANTHER" id="PTHR11907">
    <property type="entry name" value="AMIDOPHOSPHORIBOSYLTRANSFERASE"/>
    <property type="match status" value="1"/>
</dbReference>
<dbReference type="EMBL" id="CP002629">
    <property type="protein sequence ID" value="AEB09977.1"/>
    <property type="molecule type" value="Genomic_DNA"/>
</dbReference>
<dbReference type="SUPFAM" id="SSF53271">
    <property type="entry name" value="PRTase-like"/>
    <property type="match status" value="1"/>
</dbReference>
<protein>
    <recommendedName>
        <fullName evidence="3 8">Amidophosphoribosyltransferase</fullName>
        <shortName evidence="8">ATase</shortName>
        <ecNumber evidence="3 8">2.4.2.14</ecNumber>
    </recommendedName>
    <alternativeName>
        <fullName evidence="8">Glutamine phosphoribosylpyrophosphate amidotransferase</fullName>
    </alternativeName>
</protein>
<keyword evidence="10" id="KW-0460">Magnesium</keyword>
<proteinExistence type="inferred from homology"/>
<dbReference type="KEGG" id="dao:Desac_2148"/>
<dbReference type="InterPro" id="IPR005854">
    <property type="entry name" value="PurF"/>
</dbReference>
<feature type="binding site" evidence="10">
    <location>
        <position position="282"/>
    </location>
    <ligand>
        <name>Mg(2+)</name>
        <dbReference type="ChEBI" id="CHEBI:18420"/>
    </ligand>
</feature>
<evidence type="ECO:0000256" key="9">
    <source>
        <dbReference type="PIRSR" id="PIRSR000485-1"/>
    </source>
</evidence>
<keyword evidence="11" id="KW-0411">Iron-sulfur</keyword>
<dbReference type="RefSeq" id="WP_013707086.1">
    <property type="nucleotide sequence ID" value="NC_015388.1"/>
</dbReference>
<dbReference type="Gene3D" id="3.40.50.2020">
    <property type="match status" value="1"/>
</dbReference>
<keyword evidence="14" id="KW-1185">Reference proteome</keyword>
<comment type="cofactor">
    <cofactor evidence="10">
        <name>Mg(2+)</name>
        <dbReference type="ChEBI" id="CHEBI:18420"/>
    </cofactor>
    <text evidence="10">Binds 1 Mg(2+) ion per subunit.</text>
</comment>
<dbReference type="GO" id="GO:0004044">
    <property type="term" value="F:amidophosphoribosyltransferase activity"/>
    <property type="evidence" value="ECO:0007669"/>
    <property type="project" value="UniProtKB-EC"/>
</dbReference>
<dbReference type="OrthoDB" id="9801213at2"/>
<dbReference type="EC" id="2.4.2.14" evidence="3 8"/>
<evidence type="ECO:0000256" key="1">
    <source>
        <dbReference type="ARBA" id="ARBA00005209"/>
    </source>
</evidence>
<evidence type="ECO:0000313" key="13">
    <source>
        <dbReference type="EMBL" id="AEB09977.1"/>
    </source>
</evidence>
<evidence type="ECO:0000256" key="5">
    <source>
        <dbReference type="ARBA" id="ARBA00022679"/>
    </source>
</evidence>
<evidence type="ECO:0000256" key="7">
    <source>
        <dbReference type="ARBA" id="ARBA00022962"/>
    </source>
</evidence>
<dbReference type="InterPro" id="IPR000836">
    <property type="entry name" value="PRTase_dom"/>
</dbReference>
<dbReference type="SUPFAM" id="SSF56235">
    <property type="entry name" value="N-terminal nucleophile aminohydrolases (Ntn hydrolases)"/>
    <property type="match status" value="1"/>
</dbReference>
<dbReference type="InterPro" id="IPR029055">
    <property type="entry name" value="Ntn_hydrolases_N"/>
</dbReference>
<keyword evidence="4 8" id="KW-0328">Glycosyltransferase</keyword>
<feature type="binding site" evidence="11">
    <location>
        <position position="449"/>
    </location>
    <ligand>
        <name>[4Fe-4S] cluster</name>
        <dbReference type="ChEBI" id="CHEBI:49883"/>
    </ligand>
</feature>
<evidence type="ECO:0000256" key="10">
    <source>
        <dbReference type="PIRSR" id="PIRSR000485-2"/>
    </source>
</evidence>
<comment type="similarity">
    <text evidence="2 8">In the C-terminal section; belongs to the purine/pyrimidine phosphoribosyltransferase family.</text>
</comment>
<evidence type="ECO:0000259" key="12">
    <source>
        <dbReference type="PROSITE" id="PS51278"/>
    </source>
</evidence>
<keyword evidence="10" id="KW-0479">Metal-binding</keyword>
<feature type="active site" description="Nucleophile" evidence="9">
    <location>
        <position position="8"/>
    </location>
</feature>
<reference evidence="13 14" key="1">
    <citation type="journal article" date="2011" name="Stand. Genomic Sci.">
        <title>Complete genome sequence of the acetate-degrading sulfate reducer Desulfobacca acetoxidans type strain (ASRB2).</title>
        <authorList>
            <person name="Goker M."/>
            <person name="Teshima H."/>
            <person name="Lapidus A."/>
            <person name="Nolan M."/>
            <person name="Lucas S."/>
            <person name="Hammon N."/>
            <person name="Deshpande S."/>
            <person name="Cheng J.F."/>
            <person name="Tapia R."/>
            <person name="Han C."/>
            <person name="Goodwin L."/>
            <person name="Pitluck S."/>
            <person name="Huntemann M."/>
            <person name="Liolios K."/>
            <person name="Ivanova N."/>
            <person name="Pagani I."/>
            <person name="Mavromatis K."/>
            <person name="Ovchinikova G."/>
            <person name="Pati A."/>
            <person name="Chen A."/>
            <person name="Palaniappan K."/>
            <person name="Land M."/>
            <person name="Hauser L."/>
            <person name="Brambilla E.M."/>
            <person name="Rohde M."/>
            <person name="Spring S."/>
            <person name="Detter J.C."/>
            <person name="Woyke T."/>
            <person name="Bristow J."/>
            <person name="Eisen J.A."/>
            <person name="Markowitz V."/>
            <person name="Hugenholtz P."/>
            <person name="Kyrpides N.C."/>
            <person name="Klenk H.P."/>
        </authorList>
    </citation>
    <scope>NUCLEOTIDE SEQUENCE [LARGE SCALE GENOMIC DNA]</scope>
    <source>
        <strain evidence="14">ATCC 700848 / DSM 11109 / ASRB2</strain>
    </source>
</reference>
<feature type="binding site" evidence="10">
    <location>
        <position position="344"/>
    </location>
    <ligand>
        <name>Mg(2+)</name>
        <dbReference type="ChEBI" id="CHEBI:18420"/>
    </ligand>
</feature>
<dbReference type="eggNOG" id="COG0034">
    <property type="taxonomic scope" value="Bacteria"/>
</dbReference>
<keyword evidence="6 8" id="KW-0658">Purine biosynthesis</keyword>
<comment type="catalytic activity">
    <reaction evidence="8">
        <text>5-phospho-beta-D-ribosylamine + L-glutamate + diphosphate = 5-phospho-alpha-D-ribose 1-diphosphate + L-glutamine + H2O</text>
        <dbReference type="Rhea" id="RHEA:14905"/>
        <dbReference type="ChEBI" id="CHEBI:15377"/>
        <dbReference type="ChEBI" id="CHEBI:29985"/>
        <dbReference type="ChEBI" id="CHEBI:33019"/>
        <dbReference type="ChEBI" id="CHEBI:58017"/>
        <dbReference type="ChEBI" id="CHEBI:58359"/>
        <dbReference type="ChEBI" id="CHEBI:58681"/>
        <dbReference type="EC" id="2.4.2.14"/>
    </reaction>
</comment>
<evidence type="ECO:0000313" key="14">
    <source>
        <dbReference type="Proteomes" id="UP000000483"/>
    </source>
</evidence>
<comment type="pathway">
    <text evidence="1 8">Purine metabolism; IMP biosynthesis via de novo pathway; N(1)-(5-phospho-D-ribosyl)glycinamide from 5-phospho-alpha-D-ribose 1-diphosphate: step 1/2.</text>
</comment>
<feature type="domain" description="Glutamine amidotransferase type-2" evidence="12">
    <location>
        <begin position="8"/>
        <end position="215"/>
    </location>
</feature>
<evidence type="ECO:0000256" key="4">
    <source>
        <dbReference type="ARBA" id="ARBA00022676"/>
    </source>
</evidence>
<dbReference type="Pfam" id="PF13537">
    <property type="entry name" value="GATase_7"/>
    <property type="match status" value="1"/>
</dbReference>
<dbReference type="CDD" id="cd06223">
    <property type="entry name" value="PRTases_typeI"/>
    <property type="match status" value="1"/>
</dbReference>
<dbReference type="GO" id="GO:0051536">
    <property type="term" value="F:iron-sulfur cluster binding"/>
    <property type="evidence" value="ECO:0007669"/>
    <property type="project" value="UniProtKB-KW"/>
</dbReference>
<dbReference type="PROSITE" id="PS51278">
    <property type="entry name" value="GATASE_TYPE_2"/>
    <property type="match status" value="1"/>
</dbReference>
<dbReference type="GO" id="GO:0006189">
    <property type="term" value="P:'de novo' IMP biosynthetic process"/>
    <property type="evidence" value="ECO:0007669"/>
    <property type="project" value="UniProtKB-UniPathway"/>
</dbReference>
<dbReference type="MEROPS" id="C44.001"/>
<evidence type="ECO:0000256" key="3">
    <source>
        <dbReference type="ARBA" id="ARBA00011941"/>
    </source>
</evidence>
<accession>F2NDB1</accession>
<keyword evidence="11" id="KW-0408">Iron</keyword>
<keyword evidence="7" id="KW-0315">Glutamine amidotransferase</keyword>
<dbReference type="InterPro" id="IPR017932">
    <property type="entry name" value="GATase_2_dom"/>
</dbReference>
<feature type="binding site" evidence="11">
    <location>
        <position position="381"/>
    </location>
    <ligand>
        <name>[4Fe-4S] cluster</name>
        <dbReference type="ChEBI" id="CHEBI:49883"/>
    </ligand>
</feature>
<gene>
    <name evidence="13" type="ordered locus">Desac_2148</name>
</gene>
<evidence type="ECO:0000256" key="2">
    <source>
        <dbReference type="ARBA" id="ARBA00010138"/>
    </source>
</evidence>
<organism evidence="13 14">
    <name type="scientific">Desulfobacca acetoxidans (strain ATCC 700848 / DSM 11109 / ASRB2)</name>
    <dbReference type="NCBI Taxonomy" id="880072"/>
    <lineage>
        <taxon>Bacteria</taxon>
        <taxon>Pseudomonadati</taxon>
        <taxon>Thermodesulfobacteriota</taxon>
        <taxon>Desulfobaccia</taxon>
        <taxon>Desulfobaccales</taxon>
        <taxon>Desulfobaccaceae</taxon>
        <taxon>Desulfobacca</taxon>
    </lineage>
</organism>
<feature type="binding site" evidence="10">
    <location>
        <position position="345"/>
    </location>
    <ligand>
        <name>Mg(2+)</name>
        <dbReference type="ChEBI" id="CHEBI:18420"/>
    </ligand>
</feature>
<sequence>MKSVYDNCGVFAIYGSDSCAFEIFQGIDFLQHRGQQYCGIATYDDGVHQVTHHGKVLSSFTDQDLDSLPGRWGIGHVSLKERQPVKWQSSLGEIALAFSGNIMNAASLKSDMMSRGKAFWRGYDVEIITKIILEEQDPVAGIAALAGTIKGAYSLVVLTREGVYAARDIYGLRPLILGQGPGKYIVCSESRALINLDLAVVRDVRPGEIVRLDHHGFTTVRQLPSPRRAHCAFEWAYTASIDSVIDGLAVLEARYNLGARLAQRDQEEGGPRADLVAPVPMSGIGHAIGYHMQSRLNYQEVFLYNRYADRSYTQSTQIAREKMAKRKLSVLHYAVRDKRIVLCDDSIVRGTQIFNKVHDLKQAGAKAVHVRVACPPLMYPCDFGISTRTYEELMARRYLYRGDITSMAELRELERWVADQIGADSVKYNSLDDFVAALRLPRTDLCLKCWDGRRPMDD</sequence>
<dbReference type="STRING" id="880072.Desac_2148"/>
<dbReference type="UniPathway" id="UPA00074">
    <property type="reaction ID" value="UER00124"/>
</dbReference>
<name>F2NDB1_DESAR</name>
<reference evidence="14" key="2">
    <citation type="submission" date="2011-03" db="EMBL/GenBank/DDBJ databases">
        <title>The complete genome of Desulfobacca acetoxidans DSM 11109.</title>
        <authorList>
            <consortium name="US DOE Joint Genome Institute (JGI-PGF)"/>
            <person name="Lucas S."/>
            <person name="Copeland A."/>
            <person name="Lapidus A."/>
            <person name="Bruce D."/>
            <person name="Goodwin L."/>
            <person name="Pitluck S."/>
            <person name="Peters L."/>
            <person name="Kyrpides N."/>
            <person name="Mavromatis K."/>
            <person name="Ivanova N."/>
            <person name="Ovchinnikova G."/>
            <person name="Teshima H."/>
            <person name="Detter J.C."/>
            <person name="Han C."/>
            <person name="Land M."/>
            <person name="Hauser L."/>
            <person name="Markowitz V."/>
            <person name="Cheng J.-F."/>
            <person name="Hugenholtz P."/>
            <person name="Woyke T."/>
            <person name="Wu D."/>
            <person name="Spring S."/>
            <person name="Schueler E."/>
            <person name="Brambilla E."/>
            <person name="Klenk H.-P."/>
            <person name="Eisen J.A."/>
        </authorList>
    </citation>
    <scope>NUCLEOTIDE SEQUENCE [LARGE SCALE GENOMIC DNA]</scope>
    <source>
        <strain evidence="14">ATCC 700848 / DSM 11109 / ASRB2</strain>
    </source>
</reference>
<evidence type="ECO:0000256" key="6">
    <source>
        <dbReference type="ARBA" id="ARBA00022755"/>
    </source>
</evidence>
<dbReference type="HOGENOM" id="CLU_022389_4_0_7"/>